<evidence type="ECO:0000313" key="9">
    <source>
        <dbReference type="Proteomes" id="UP000001876"/>
    </source>
</evidence>
<dbReference type="Proteomes" id="UP000001876">
    <property type="component" value="Unassembled WGS sequence"/>
</dbReference>
<dbReference type="SMART" id="SM00533">
    <property type="entry name" value="MUTSd"/>
    <property type="match status" value="1"/>
</dbReference>
<dbReference type="Pfam" id="PF00488">
    <property type="entry name" value="MutS_V"/>
    <property type="match status" value="1"/>
</dbReference>
<evidence type="ECO:0000256" key="1">
    <source>
        <dbReference type="ARBA" id="ARBA00022741"/>
    </source>
</evidence>
<feature type="coiled-coil region" evidence="4">
    <location>
        <begin position="184"/>
        <end position="225"/>
    </location>
</feature>
<dbReference type="PANTHER" id="PTHR48466">
    <property type="entry name" value="OS10G0509000 PROTEIN-RELATED"/>
    <property type="match status" value="1"/>
</dbReference>
<feature type="compositionally biased region" description="Acidic residues" evidence="5">
    <location>
        <begin position="387"/>
        <end position="413"/>
    </location>
</feature>
<dbReference type="KEGG" id="mpp:MICPUCDRAFT_50628"/>
<feature type="coiled-coil region" evidence="4">
    <location>
        <begin position="662"/>
        <end position="689"/>
    </location>
</feature>
<evidence type="ECO:0000256" key="3">
    <source>
        <dbReference type="ARBA" id="ARBA00023125"/>
    </source>
</evidence>
<dbReference type="SUPFAM" id="SSF52540">
    <property type="entry name" value="P-loop containing nucleoside triphosphate hydrolases"/>
    <property type="match status" value="1"/>
</dbReference>
<dbReference type="eggNOG" id="ENOG502QRQR">
    <property type="taxonomic scope" value="Eukaryota"/>
</dbReference>
<reference evidence="8 9" key="1">
    <citation type="journal article" date="2009" name="Science">
        <title>Green evolution and dynamic adaptations revealed by genomes of the marine picoeukaryotes Micromonas.</title>
        <authorList>
            <person name="Worden A.Z."/>
            <person name="Lee J.H."/>
            <person name="Mock T."/>
            <person name="Rouze P."/>
            <person name="Simmons M.P."/>
            <person name="Aerts A.L."/>
            <person name="Allen A.E."/>
            <person name="Cuvelier M.L."/>
            <person name="Derelle E."/>
            <person name="Everett M.V."/>
            <person name="Foulon E."/>
            <person name="Grimwood J."/>
            <person name="Gundlach H."/>
            <person name="Henrissat B."/>
            <person name="Napoli C."/>
            <person name="McDonald S.M."/>
            <person name="Parker M.S."/>
            <person name="Rombauts S."/>
            <person name="Salamov A."/>
            <person name="Von Dassow P."/>
            <person name="Badger J.H."/>
            <person name="Coutinho P.M."/>
            <person name="Demir E."/>
            <person name="Dubchak I."/>
            <person name="Gentemann C."/>
            <person name="Eikrem W."/>
            <person name="Gready J.E."/>
            <person name="John U."/>
            <person name="Lanier W."/>
            <person name="Lindquist E.A."/>
            <person name="Lucas S."/>
            <person name="Mayer K.F."/>
            <person name="Moreau H."/>
            <person name="Not F."/>
            <person name="Otillar R."/>
            <person name="Panaud O."/>
            <person name="Pangilinan J."/>
            <person name="Paulsen I."/>
            <person name="Piegu B."/>
            <person name="Poliakov A."/>
            <person name="Robbens S."/>
            <person name="Schmutz J."/>
            <person name="Toulza E."/>
            <person name="Wyss T."/>
            <person name="Zelensky A."/>
            <person name="Zhou K."/>
            <person name="Armbrust E.V."/>
            <person name="Bhattacharya D."/>
            <person name="Goodenough U.W."/>
            <person name="Van de Peer Y."/>
            <person name="Grigoriev I.V."/>
        </authorList>
    </citation>
    <scope>NUCLEOTIDE SEQUENCE [LARGE SCALE GENOMIC DNA]</scope>
    <source>
        <strain evidence="8 9">CCMP1545</strain>
    </source>
</reference>
<feature type="compositionally biased region" description="Basic and acidic residues" evidence="5">
    <location>
        <begin position="16"/>
        <end position="26"/>
    </location>
</feature>
<dbReference type="GO" id="GO:0004519">
    <property type="term" value="F:endonuclease activity"/>
    <property type="evidence" value="ECO:0007669"/>
    <property type="project" value="InterPro"/>
</dbReference>
<feature type="region of interest" description="Disordered" evidence="5">
    <location>
        <begin position="758"/>
        <end position="788"/>
    </location>
</feature>
<evidence type="ECO:0000259" key="7">
    <source>
        <dbReference type="SMART" id="SM00534"/>
    </source>
</evidence>
<dbReference type="InterPro" id="IPR036187">
    <property type="entry name" value="DNA_mismatch_repair_MutS_sf"/>
</dbReference>
<sequence length="839" mass="87331">MVAEEEEDEDDDDDDEARREPTAEELDAEARELLQWPELSSQVRSFTATVLGFRACTPFLPLGASPAISARWLSETTACVAACDAGALPTSAFEGTKDVRAFIRGAASGKTLSGASLADIASTMTAAARVWASVESLVATTSDADAAAAAFAPLVSLASPLASTPRDVETEIRRCVAVPGGNVLDDASDALRAIRDARRDAERELRELLRETADYMARKNFAERAQIVTRLNRECIPIKAGAQSEMEGVILGASGSGQTVFKEPAGAVPLNNAIAELNAKEDAEIERVLRTLTALVLGADDGEGLTEAVEALGAVDATRAKAKHAAWLDASPVKVVGGTDGDGDDDDDGGGGGGCVRLPGARHPLLLQRTLPKLPRGGTIGASESTEGWDGEGEGDDDDDEGEGEDDDGEEDEKPSTSSASSVVPIDFVVPPRTSLVAITGPNTGGKTASLKLLGLCLLMARAGLHLPVARGAAGADARVPWTKTVLADLGDAQSLDLEGGLSTFSAHLRRLQRILRASRDDTDAKRYTVVLLDEPGGGTDPAEGAALASAVLRASADACRLVVATSHYDEVKALAGGDGGDGGMVGAANAAVEFDAATLRPTYRLLWGASGESNALAIARGLGLDAGVADRAEKRWRRQRRAAGLRGDDDDGAGAATVTAVDDVSELASALERERASQEERAASAAAALTRAEALHDDVFLRGAKHLRLREEICVETAERRGVEAMRDAETTLALAETREELEAFASEALPRGWTFDARGEAVPGEKNRDGGGDGDGDAGDGADGRGWTPKVGSVVIVRRLGGAEAEVLDVDEGAREVLVKFGSITTRVLLAEVSRVA</sequence>
<organism evidence="9">
    <name type="scientific">Micromonas pusilla (strain CCMP1545)</name>
    <name type="common">Picoplanktonic green alga</name>
    <dbReference type="NCBI Taxonomy" id="564608"/>
    <lineage>
        <taxon>Eukaryota</taxon>
        <taxon>Viridiplantae</taxon>
        <taxon>Chlorophyta</taxon>
        <taxon>Mamiellophyceae</taxon>
        <taxon>Mamiellales</taxon>
        <taxon>Mamiellaceae</taxon>
        <taxon>Micromonas</taxon>
    </lineage>
</organism>
<dbReference type="PANTHER" id="PTHR48466:SF2">
    <property type="entry name" value="OS10G0509000 PROTEIN"/>
    <property type="match status" value="1"/>
</dbReference>
<proteinExistence type="predicted"/>
<dbReference type="InterPro" id="IPR045076">
    <property type="entry name" value="MutS"/>
</dbReference>
<gene>
    <name evidence="8" type="ORF">MICPUCDRAFT_50628</name>
</gene>
<feature type="compositionally biased region" description="Acidic residues" evidence="5">
    <location>
        <begin position="1"/>
        <end position="15"/>
    </location>
</feature>
<dbReference type="SMART" id="SM00534">
    <property type="entry name" value="MUTSac"/>
    <property type="match status" value="1"/>
</dbReference>
<dbReference type="STRING" id="564608.C1MIM9"/>
<dbReference type="Gene3D" id="3.40.50.300">
    <property type="entry name" value="P-loop containing nucleotide triphosphate hydrolases"/>
    <property type="match status" value="1"/>
</dbReference>
<keyword evidence="1" id="KW-0547">Nucleotide-binding</keyword>
<dbReference type="SUPFAM" id="SSF48334">
    <property type="entry name" value="DNA repair protein MutS, domain III"/>
    <property type="match status" value="1"/>
</dbReference>
<feature type="region of interest" description="Disordered" evidence="5">
    <location>
        <begin position="1"/>
        <end position="26"/>
    </location>
</feature>
<evidence type="ECO:0000256" key="2">
    <source>
        <dbReference type="ARBA" id="ARBA00022840"/>
    </source>
</evidence>
<evidence type="ECO:0000256" key="5">
    <source>
        <dbReference type="SAM" id="MobiDB-lite"/>
    </source>
</evidence>
<dbReference type="OMA" id="QMAIDGC"/>
<dbReference type="GO" id="GO:0005524">
    <property type="term" value="F:ATP binding"/>
    <property type="evidence" value="ECO:0007669"/>
    <property type="project" value="UniProtKB-KW"/>
</dbReference>
<evidence type="ECO:0000313" key="8">
    <source>
        <dbReference type="EMBL" id="EEH60411.1"/>
    </source>
</evidence>
<keyword evidence="4" id="KW-0175">Coiled coil</keyword>
<accession>C1MIM9</accession>
<dbReference type="EMBL" id="GG663735">
    <property type="protein sequence ID" value="EEH60411.1"/>
    <property type="molecule type" value="Genomic_DNA"/>
</dbReference>
<dbReference type="GO" id="GO:0016887">
    <property type="term" value="F:ATP hydrolysis activity"/>
    <property type="evidence" value="ECO:0007669"/>
    <property type="project" value="InterPro"/>
</dbReference>
<dbReference type="AlphaFoldDB" id="C1MIM9"/>
<dbReference type="RefSeq" id="XP_003055159.1">
    <property type="nucleotide sequence ID" value="XM_003055113.1"/>
</dbReference>
<dbReference type="GO" id="GO:0030983">
    <property type="term" value="F:mismatched DNA binding"/>
    <property type="evidence" value="ECO:0007669"/>
    <property type="project" value="InterPro"/>
</dbReference>
<keyword evidence="9" id="KW-1185">Reference proteome</keyword>
<dbReference type="GeneID" id="9680217"/>
<dbReference type="GO" id="GO:0045910">
    <property type="term" value="P:negative regulation of DNA recombination"/>
    <property type="evidence" value="ECO:0007669"/>
    <property type="project" value="InterPro"/>
</dbReference>
<feature type="region of interest" description="Disordered" evidence="5">
    <location>
        <begin position="333"/>
        <end position="425"/>
    </location>
</feature>
<name>C1MIM9_MICPC</name>
<dbReference type="InterPro" id="IPR027417">
    <property type="entry name" value="P-loop_NTPase"/>
</dbReference>
<dbReference type="OrthoDB" id="1924787at2759"/>
<feature type="compositionally biased region" description="Basic and acidic residues" evidence="5">
    <location>
        <begin position="759"/>
        <end position="773"/>
    </location>
</feature>
<dbReference type="GO" id="GO:0006298">
    <property type="term" value="P:mismatch repair"/>
    <property type="evidence" value="ECO:0007669"/>
    <property type="project" value="InterPro"/>
</dbReference>
<dbReference type="GO" id="GO:0140664">
    <property type="term" value="F:ATP-dependent DNA damage sensor activity"/>
    <property type="evidence" value="ECO:0007669"/>
    <property type="project" value="InterPro"/>
</dbReference>
<keyword evidence="3" id="KW-0238">DNA-binding</keyword>
<dbReference type="InterPro" id="IPR007696">
    <property type="entry name" value="DNA_mismatch_repair_MutS_core"/>
</dbReference>
<feature type="domain" description="DNA mismatch repair proteins mutS family" evidence="7">
    <location>
        <begin position="434"/>
        <end position="638"/>
    </location>
</feature>
<protein>
    <submittedName>
        <fullName evidence="8">Predicted protein</fullName>
    </submittedName>
</protein>
<evidence type="ECO:0000256" key="4">
    <source>
        <dbReference type="SAM" id="Coils"/>
    </source>
</evidence>
<feature type="domain" description="DNA mismatch repair protein MutS core" evidence="6">
    <location>
        <begin position="34"/>
        <end position="369"/>
    </location>
</feature>
<dbReference type="InterPro" id="IPR000432">
    <property type="entry name" value="DNA_mismatch_repair_MutS_C"/>
</dbReference>
<evidence type="ECO:0000259" key="6">
    <source>
        <dbReference type="SMART" id="SM00533"/>
    </source>
</evidence>
<keyword evidence="2" id="KW-0067">ATP-binding</keyword>